<dbReference type="InterPro" id="IPR051323">
    <property type="entry name" value="AtsK-like"/>
</dbReference>
<keyword evidence="2" id="KW-0479">Metal-binding</keyword>
<dbReference type="PANTHER" id="PTHR30468">
    <property type="entry name" value="ALPHA-KETOGLUTARATE-DEPENDENT SULFONATE DIOXYGENASE"/>
    <property type="match status" value="1"/>
</dbReference>
<evidence type="ECO:0000256" key="5">
    <source>
        <dbReference type="ARBA" id="ARBA00023004"/>
    </source>
</evidence>
<keyword evidence="5" id="KW-0408">Iron</keyword>
<evidence type="ECO:0000313" key="7">
    <source>
        <dbReference type="EMBL" id="GAA4696411.1"/>
    </source>
</evidence>
<dbReference type="SUPFAM" id="SSF51197">
    <property type="entry name" value="Clavaminate synthase-like"/>
    <property type="match status" value="1"/>
</dbReference>
<evidence type="ECO:0000256" key="3">
    <source>
        <dbReference type="ARBA" id="ARBA00022964"/>
    </source>
</evidence>
<dbReference type="EMBL" id="BAABIM010000004">
    <property type="protein sequence ID" value="GAA4696411.1"/>
    <property type="molecule type" value="Genomic_DNA"/>
</dbReference>
<dbReference type="Proteomes" id="UP001500621">
    <property type="component" value="Unassembled WGS sequence"/>
</dbReference>
<dbReference type="Pfam" id="PF02668">
    <property type="entry name" value="TauD"/>
    <property type="match status" value="1"/>
</dbReference>
<dbReference type="InterPro" id="IPR003819">
    <property type="entry name" value="TauD/TfdA-like"/>
</dbReference>
<name>A0ABP8X010_9ACTN</name>
<dbReference type="RefSeq" id="WP_345269928.1">
    <property type="nucleotide sequence ID" value="NZ_BAABIM010000004.1"/>
</dbReference>
<gene>
    <name evidence="7" type="ORF">GCM10023226_38570</name>
</gene>
<dbReference type="PANTHER" id="PTHR30468:SF1">
    <property type="entry name" value="ALPHA-KETOGLUTARATE-DEPENDENT SULFONATE DIOXYGENASE"/>
    <property type="match status" value="1"/>
</dbReference>
<feature type="domain" description="TauD/TfdA-like" evidence="6">
    <location>
        <begin position="16"/>
        <end position="263"/>
    </location>
</feature>
<evidence type="ECO:0000313" key="8">
    <source>
        <dbReference type="Proteomes" id="UP001500621"/>
    </source>
</evidence>
<organism evidence="7 8">
    <name type="scientific">Nocardioides nanhaiensis</name>
    <dbReference type="NCBI Taxonomy" id="1476871"/>
    <lineage>
        <taxon>Bacteria</taxon>
        <taxon>Bacillati</taxon>
        <taxon>Actinomycetota</taxon>
        <taxon>Actinomycetes</taxon>
        <taxon>Propionibacteriales</taxon>
        <taxon>Nocardioidaceae</taxon>
        <taxon>Nocardioides</taxon>
    </lineage>
</organism>
<dbReference type="Gene3D" id="3.60.130.10">
    <property type="entry name" value="Clavaminate synthase-like"/>
    <property type="match status" value="1"/>
</dbReference>
<accession>A0ABP8X010</accession>
<keyword evidence="3 7" id="KW-0223">Dioxygenase</keyword>
<dbReference type="GO" id="GO:0051213">
    <property type="term" value="F:dioxygenase activity"/>
    <property type="evidence" value="ECO:0007669"/>
    <property type="project" value="UniProtKB-KW"/>
</dbReference>
<keyword evidence="8" id="KW-1185">Reference proteome</keyword>
<proteinExistence type="inferred from homology"/>
<sequence length="270" mass="28770">MTTLPIDLPFDVEVLAPVGVRVTGLQVADDPAAPVDALRAVLAEHGVAVLPGQQLDDPQFLAFLQAFGPMTFTDGETPLEGFPDLNVISNVGRWDSGTPPKSSFHVDTSYVSHPPAYTALRAVTVPEQGGATQFTNQYAAAESLPAELRARVEGRTITHVVTGLDPETIEGETSAEHPILRPHPVTGREALYLTTAARCAAVSGLEQAEADALVAELLAHSTRPENTLAHAWAPQDLVIWDNACVLHRADHAGVVGDRVMHRGMVASYGR</sequence>
<protein>
    <submittedName>
        <fullName evidence="7">TauD/TfdA family dioxygenase</fullName>
    </submittedName>
</protein>
<keyword evidence="4" id="KW-0560">Oxidoreductase</keyword>
<evidence type="ECO:0000259" key="6">
    <source>
        <dbReference type="Pfam" id="PF02668"/>
    </source>
</evidence>
<reference evidence="8" key="1">
    <citation type="journal article" date="2019" name="Int. J. Syst. Evol. Microbiol.">
        <title>The Global Catalogue of Microorganisms (GCM) 10K type strain sequencing project: providing services to taxonomists for standard genome sequencing and annotation.</title>
        <authorList>
            <consortium name="The Broad Institute Genomics Platform"/>
            <consortium name="The Broad Institute Genome Sequencing Center for Infectious Disease"/>
            <person name="Wu L."/>
            <person name="Ma J."/>
        </authorList>
    </citation>
    <scope>NUCLEOTIDE SEQUENCE [LARGE SCALE GENOMIC DNA]</scope>
    <source>
        <strain evidence="8">JCM 18127</strain>
    </source>
</reference>
<evidence type="ECO:0000256" key="2">
    <source>
        <dbReference type="ARBA" id="ARBA00022723"/>
    </source>
</evidence>
<evidence type="ECO:0000256" key="1">
    <source>
        <dbReference type="ARBA" id="ARBA00005896"/>
    </source>
</evidence>
<dbReference type="InterPro" id="IPR042098">
    <property type="entry name" value="TauD-like_sf"/>
</dbReference>
<comment type="similarity">
    <text evidence="1">Belongs to the TfdA dioxygenase family.</text>
</comment>
<evidence type="ECO:0000256" key="4">
    <source>
        <dbReference type="ARBA" id="ARBA00023002"/>
    </source>
</evidence>
<comment type="caution">
    <text evidence="7">The sequence shown here is derived from an EMBL/GenBank/DDBJ whole genome shotgun (WGS) entry which is preliminary data.</text>
</comment>